<keyword evidence="3" id="KW-1185">Reference proteome</keyword>
<accession>A0AAV6JZV7</accession>
<keyword evidence="1" id="KW-0472">Membrane</keyword>
<dbReference type="Proteomes" id="UP000823749">
    <property type="component" value="Chromosome 6"/>
</dbReference>
<proteinExistence type="predicted"/>
<gene>
    <name evidence="2" type="ORF">RHGRI_017962</name>
</gene>
<name>A0AAV6JZV7_9ERIC</name>
<feature type="transmembrane region" description="Helical" evidence="1">
    <location>
        <begin position="69"/>
        <end position="93"/>
    </location>
</feature>
<dbReference type="AlphaFoldDB" id="A0AAV6JZV7"/>
<dbReference type="EMBL" id="JACTNZ010000006">
    <property type="protein sequence ID" value="KAG5545654.1"/>
    <property type="molecule type" value="Genomic_DNA"/>
</dbReference>
<evidence type="ECO:0000256" key="1">
    <source>
        <dbReference type="SAM" id="Phobius"/>
    </source>
</evidence>
<sequence length="144" mass="16351">MIWYSRLEFVFLFLFYITLFILRICGRRRIQVSKLHQTKNESTININSSNYLILSFPRCRLRFTLPWRISALFVIPYLPPSIISIIFGGVLVARLCSGRYNPALFSPFDVVVYSVRFVSGSFIPPSTFLVGADPASLGFGASAK</sequence>
<keyword evidence="1" id="KW-1133">Transmembrane helix</keyword>
<protein>
    <submittedName>
        <fullName evidence="2">Uncharacterized protein</fullName>
    </submittedName>
</protein>
<evidence type="ECO:0000313" key="2">
    <source>
        <dbReference type="EMBL" id="KAG5545654.1"/>
    </source>
</evidence>
<evidence type="ECO:0000313" key="3">
    <source>
        <dbReference type="Proteomes" id="UP000823749"/>
    </source>
</evidence>
<keyword evidence="1" id="KW-0812">Transmembrane</keyword>
<feature type="transmembrane region" description="Helical" evidence="1">
    <location>
        <begin position="6"/>
        <end position="25"/>
    </location>
</feature>
<reference evidence="2 3" key="1">
    <citation type="submission" date="2020-08" db="EMBL/GenBank/DDBJ databases">
        <title>Plant Genome Project.</title>
        <authorList>
            <person name="Zhang R.-G."/>
        </authorList>
    </citation>
    <scope>NUCLEOTIDE SEQUENCE [LARGE SCALE GENOMIC DNA]</scope>
    <source>
        <strain evidence="2">WSP0</strain>
        <tissue evidence="2">Leaf</tissue>
    </source>
</reference>
<comment type="caution">
    <text evidence="2">The sequence shown here is derived from an EMBL/GenBank/DDBJ whole genome shotgun (WGS) entry which is preliminary data.</text>
</comment>
<organism evidence="2 3">
    <name type="scientific">Rhododendron griersonianum</name>
    <dbReference type="NCBI Taxonomy" id="479676"/>
    <lineage>
        <taxon>Eukaryota</taxon>
        <taxon>Viridiplantae</taxon>
        <taxon>Streptophyta</taxon>
        <taxon>Embryophyta</taxon>
        <taxon>Tracheophyta</taxon>
        <taxon>Spermatophyta</taxon>
        <taxon>Magnoliopsida</taxon>
        <taxon>eudicotyledons</taxon>
        <taxon>Gunneridae</taxon>
        <taxon>Pentapetalae</taxon>
        <taxon>asterids</taxon>
        <taxon>Ericales</taxon>
        <taxon>Ericaceae</taxon>
        <taxon>Ericoideae</taxon>
        <taxon>Rhodoreae</taxon>
        <taxon>Rhododendron</taxon>
    </lineage>
</organism>